<organism evidence="1 2">
    <name type="scientific">Kineobactrum sediminis</name>
    <dbReference type="NCBI Taxonomy" id="1905677"/>
    <lineage>
        <taxon>Bacteria</taxon>
        <taxon>Pseudomonadati</taxon>
        <taxon>Pseudomonadota</taxon>
        <taxon>Gammaproteobacteria</taxon>
        <taxon>Cellvibrionales</taxon>
        <taxon>Halieaceae</taxon>
        <taxon>Kineobactrum</taxon>
    </lineage>
</organism>
<dbReference type="RefSeq" id="WP_101520444.1">
    <property type="nucleotide sequence ID" value="NZ_PKLZ01000002.1"/>
</dbReference>
<name>A0A2N5Y5U2_9GAMM</name>
<gene>
    <name evidence="1" type="ORF">CWI75_05305</name>
</gene>
<dbReference type="AlphaFoldDB" id="A0A2N5Y5U2"/>
<dbReference type="Proteomes" id="UP000234845">
    <property type="component" value="Unassembled WGS sequence"/>
</dbReference>
<keyword evidence="2" id="KW-1185">Reference proteome</keyword>
<comment type="caution">
    <text evidence="1">The sequence shown here is derived from an EMBL/GenBank/DDBJ whole genome shotgun (WGS) entry which is preliminary data.</text>
</comment>
<dbReference type="OrthoDB" id="9770889at2"/>
<protein>
    <submittedName>
        <fullName evidence="1">Uncharacterized protein</fullName>
    </submittedName>
</protein>
<evidence type="ECO:0000313" key="2">
    <source>
        <dbReference type="Proteomes" id="UP000234845"/>
    </source>
</evidence>
<dbReference type="EMBL" id="PKLZ01000002">
    <property type="protein sequence ID" value="PLW83763.1"/>
    <property type="molecule type" value="Genomic_DNA"/>
</dbReference>
<proteinExistence type="predicted"/>
<reference evidence="2" key="1">
    <citation type="submission" date="2017-11" db="EMBL/GenBank/DDBJ databases">
        <title>The draft genome sequence of Chromatocurvus sp. F02.</title>
        <authorList>
            <person name="Du Z.-J."/>
            <person name="Chang Y.-Q."/>
        </authorList>
    </citation>
    <scope>NUCLEOTIDE SEQUENCE [LARGE SCALE GENOMIC DNA]</scope>
    <source>
        <strain evidence="2">F02</strain>
    </source>
</reference>
<evidence type="ECO:0000313" key="1">
    <source>
        <dbReference type="EMBL" id="PLW83763.1"/>
    </source>
</evidence>
<sequence length="260" mass="27696">MFYALHRERPVSLSLWLVVGITLISLLFSVGSSAASTDLKVLVRADDAKYIGSGVGGLNVTIKDTVTGELLSHGVISGGTGDTTALMKKSHSRGRSPVAGDPASFQTALELQRPTRIEISVSGPLDVAQSSQSVSTTLWMIPGTHRVETPVILHMPGLITDLVSYSLENRTLSLTASVTMICGCPITAGGLWDAAEFVAVVQLYQDGEHIVEAPLEFTGNDNEFAGSIKVPDAGDFDMVVYAYQQNTGNTGVYQRPLRVN</sequence>
<accession>A0A2N5Y5U2</accession>